<dbReference type="SUPFAM" id="SSF53474">
    <property type="entry name" value="alpha/beta-Hydrolases"/>
    <property type="match status" value="1"/>
</dbReference>
<dbReference type="PRINTS" id="PR00111">
    <property type="entry name" value="ABHYDROLASE"/>
</dbReference>
<dbReference type="PANTHER" id="PTHR43689:SF8">
    <property type="entry name" value="ALPHA_BETA-HYDROLASES SUPERFAMILY PROTEIN"/>
    <property type="match status" value="1"/>
</dbReference>
<dbReference type="InterPro" id="IPR029058">
    <property type="entry name" value="AB_hydrolase_fold"/>
</dbReference>
<evidence type="ECO:0000259" key="1">
    <source>
        <dbReference type="Pfam" id="PF12146"/>
    </source>
</evidence>
<dbReference type="AlphaFoldDB" id="A5AZD1"/>
<dbReference type="Pfam" id="PF12146">
    <property type="entry name" value="Hydrolase_4"/>
    <property type="match status" value="1"/>
</dbReference>
<dbReference type="ExpressionAtlas" id="A5AZD1">
    <property type="expression patterns" value="baseline and differential"/>
</dbReference>
<evidence type="ECO:0000313" key="2">
    <source>
        <dbReference type="EMBL" id="CAN73949.1"/>
    </source>
</evidence>
<feature type="domain" description="Serine aminopeptidase S33" evidence="1">
    <location>
        <begin position="183"/>
        <end position="386"/>
    </location>
</feature>
<dbReference type="InterPro" id="IPR000073">
    <property type="entry name" value="AB_hydrolase_1"/>
</dbReference>
<dbReference type="EMBL" id="AM441219">
    <property type="protein sequence ID" value="CAN73949.1"/>
    <property type="molecule type" value="Genomic_DNA"/>
</dbReference>
<protein>
    <recommendedName>
        <fullName evidence="1">Serine aminopeptidase S33 domain-containing protein</fullName>
    </recommendedName>
</protein>
<sequence>MRMKKKSTVMIAEKSPPAAAAGADNLQGGVTEMFTLVAGSVPAGLGATAKCGSLWQFRATADVFPSFIPKEVERIKDPFARKLATRIERLPVQVSLNVLLLTVKRITFNEVGMPFSREYENYRFLDIKSHFLKDPVMQRGTVLSKYLWIADVWEHVGQMLSSSNSCIMSSCVKPLSPSKTSPVVLLHGFDSSCLEWRYTYPLLEEAGLETWAVDILGWGFSDLERLPSCDVATKRDHFYQLWKSHIKRPMILVGPSLGAAVAIDFTANHPEAVDKLVLIDASVYTEGTGNLMKLPRAVAYAGVYILKSIPLRFYANVLAFKSISFTRSSDWTKVGRLHCLYPWWEDATVNFMISGGYNVSSQIQQVKKKTLIIWGEDDQIISNKLAVVSTFAEFYTSYPSL</sequence>
<name>A5AZD1_VITVI</name>
<dbReference type="PANTHER" id="PTHR43689">
    <property type="entry name" value="HYDROLASE"/>
    <property type="match status" value="1"/>
</dbReference>
<organism evidence="2">
    <name type="scientific">Vitis vinifera</name>
    <name type="common">Grape</name>
    <dbReference type="NCBI Taxonomy" id="29760"/>
    <lineage>
        <taxon>Eukaryota</taxon>
        <taxon>Viridiplantae</taxon>
        <taxon>Streptophyta</taxon>
        <taxon>Embryophyta</taxon>
        <taxon>Tracheophyta</taxon>
        <taxon>Spermatophyta</taxon>
        <taxon>Magnoliopsida</taxon>
        <taxon>eudicotyledons</taxon>
        <taxon>Gunneridae</taxon>
        <taxon>Pentapetalae</taxon>
        <taxon>rosids</taxon>
        <taxon>Vitales</taxon>
        <taxon>Vitaceae</taxon>
        <taxon>Viteae</taxon>
        <taxon>Vitis</taxon>
    </lineage>
</organism>
<gene>
    <name evidence="2" type="ORF">VITISV_027382</name>
</gene>
<proteinExistence type="predicted"/>
<reference evidence="2" key="1">
    <citation type="journal article" date="2007" name="PLoS ONE">
        <title>The first genome sequence of an elite grapevine cultivar (Pinot noir Vitis vinifera L.): coping with a highly heterozygous genome.</title>
        <authorList>
            <person name="Velasco R."/>
            <person name="Zharkikh A."/>
            <person name="Troggio M."/>
            <person name="Cartwright D.A."/>
            <person name="Cestaro A."/>
            <person name="Pruss D."/>
            <person name="Pindo M."/>
            <person name="FitzGerald L.M."/>
            <person name="Vezzulli S."/>
            <person name="Reid J."/>
            <person name="Malacarne G."/>
            <person name="Iliev D."/>
            <person name="Coppola G."/>
            <person name="Wardell B."/>
            <person name="Micheletti D."/>
            <person name="Macalma T."/>
            <person name="Facci M."/>
            <person name="Mitchell J.T."/>
            <person name="Perazzolli M."/>
            <person name="Eldredge G."/>
            <person name="Gatto P."/>
            <person name="Oyzerski R."/>
            <person name="Moretto M."/>
            <person name="Gutin N."/>
            <person name="Stefanini M."/>
            <person name="Chen Y."/>
            <person name="Segala C."/>
            <person name="Davenport C."/>
            <person name="Dematte L."/>
            <person name="Mraz A."/>
            <person name="Battilana J."/>
            <person name="Stormo K."/>
            <person name="Costa F."/>
            <person name="Tao Q."/>
            <person name="Si-Ammour A."/>
            <person name="Harkins T."/>
            <person name="Lackey A."/>
            <person name="Perbost C."/>
            <person name="Taillon B."/>
            <person name="Stella A."/>
            <person name="Solovyev V."/>
            <person name="Fawcett J.A."/>
            <person name="Sterck L."/>
            <person name="Vandepoele K."/>
            <person name="Grando S.M."/>
            <person name="Toppo S."/>
            <person name="Moser C."/>
            <person name="Lanchbury J."/>
            <person name="Bogden R."/>
            <person name="Skolnick M."/>
            <person name="Sgaramella V."/>
            <person name="Bhatnagar S.K."/>
            <person name="Fontana P."/>
            <person name="Gutin A."/>
            <person name="Van de Peer Y."/>
            <person name="Salamini F."/>
            <person name="Viola R."/>
        </authorList>
    </citation>
    <scope>NUCLEOTIDE SEQUENCE</scope>
</reference>
<dbReference type="Gene3D" id="3.40.50.1820">
    <property type="entry name" value="alpha/beta hydrolase"/>
    <property type="match status" value="1"/>
</dbReference>
<dbReference type="InterPro" id="IPR022742">
    <property type="entry name" value="Hydrolase_4"/>
</dbReference>
<accession>A5AZD1</accession>